<keyword evidence="2" id="KW-1185">Reference proteome</keyword>
<dbReference type="EMBL" id="CM039436">
    <property type="protein sequence ID" value="KAI4315391.1"/>
    <property type="molecule type" value="Genomic_DNA"/>
</dbReference>
<comment type="caution">
    <text evidence="1">The sequence shown here is derived from an EMBL/GenBank/DDBJ whole genome shotgun (WGS) entry which is preliminary data.</text>
</comment>
<sequence>MLLRAQCSSYSSYLPHQFAQTSTFSLPLLFNASQLKDSRMHEFNYGLEFVLLISFIDAVSGEQVEHALVSLALLAQGGIYFLDSPIKEAITIYTRSLQNFI</sequence>
<dbReference type="Proteomes" id="UP000828941">
    <property type="component" value="Chromosome 11"/>
</dbReference>
<protein>
    <submittedName>
        <fullName evidence="1">Uncharacterized protein</fullName>
    </submittedName>
</protein>
<accession>A0ACB9LVD1</accession>
<evidence type="ECO:0000313" key="1">
    <source>
        <dbReference type="EMBL" id="KAI4315391.1"/>
    </source>
</evidence>
<evidence type="ECO:0000313" key="2">
    <source>
        <dbReference type="Proteomes" id="UP000828941"/>
    </source>
</evidence>
<reference evidence="1 2" key="1">
    <citation type="journal article" date="2022" name="DNA Res.">
        <title>Chromosomal-level genome assembly of the orchid tree Bauhinia variegata (Leguminosae; Cercidoideae) supports the allotetraploid origin hypothesis of Bauhinia.</title>
        <authorList>
            <person name="Zhong Y."/>
            <person name="Chen Y."/>
            <person name="Zheng D."/>
            <person name="Pang J."/>
            <person name="Liu Y."/>
            <person name="Luo S."/>
            <person name="Meng S."/>
            <person name="Qian L."/>
            <person name="Wei D."/>
            <person name="Dai S."/>
            <person name="Zhou R."/>
        </authorList>
    </citation>
    <scope>NUCLEOTIDE SEQUENCE [LARGE SCALE GENOMIC DNA]</scope>
    <source>
        <strain evidence="1">BV-YZ2020</strain>
    </source>
</reference>
<organism evidence="1 2">
    <name type="scientific">Bauhinia variegata</name>
    <name type="common">Purple orchid tree</name>
    <name type="synonym">Phanera variegata</name>
    <dbReference type="NCBI Taxonomy" id="167791"/>
    <lineage>
        <taxon>Eukaryota</taxon>
        <taxon>Viridiplantae</taxon>
        <taxon>Streptophyta</taxon>
        <taxon>Embryophyta</taxon>
        <taxon>Tracheophyta</taxon>
        <taxon>Spermatophyta</taxon>
        <taxon>Magnoliopsida</taxon>
        <taxon>eudicotyledons</taxon>
        <taxon>Gunneridae</taxon>
        <taxon>Pentapetalae</taxon>
        <taxon>rosids</taxon>
        <taxon>fabids</taxon>
        <taxon>Fabales</taxon>
        <taxon>Fabaceae</taxon>
        <taxon>Cercidoideae</taxon>
        <taxon>Cercideae</taxon>
        <taxon>Bauhiniinae</taxon>
        <taxon>Bauhinia</taxon>
    </lineage>
</organism>
<proteinExistence type="predicted"/>
<name>A0ACB9LVD1_BAUVA</name>
<gene>
    <name evidence="1" type="ORF">L6164_028206</name>
</gene>